<evidence type="ECO:0000313" key="2">
    <source>
        <dbReference type="EMBL" id="SFP09937.1"/>
    </source>
</evidence>
<name>A0A1I5MKU6_9BACI</name>
<dbReference type="EMBL" id="FOXD01000002">
    <property type="protein sequence ID" value="SFP09937.1"/>
    <property type="molecule type" value="Genomic_DNA"/>
</dbReference>
<keyword evidence="3" id="KW-1185">Reference proteome</keyword>
<evidence type="ECO:0000256" key="1">
    <source>
        <dbReference type="SAM" id="MobiDB-lite"/>
    </source>
</evidence>
<evidence type="ECO:0000313" key="3">
    <source>
        <dbReference type="Proteomes" id="UP000198892"/>
    </source>
</evidence>
<dbReference type="OrthoDB" id="2613698at2"/>
<accession>A0A1I5MKU6</accession>
<dbReference type="Proteomes" id="UP000198892">
    <property type="component" value="Unassembled WGS sequence"/>
</dbReference>
<organism evidence="2 3">
    <name type="scientific">Salibacterium halotolerans</name>
    <dbReference type="NCBI Taxonomy" id="1884432"/>
    <lineage>
        <taxon>Bacteria</taxon>
        <taxon>Bacillati</taxon>
        <taxon>Bacillota</taxon>
        <taxon>Bacilli</taxon>
        <taxon>Bacillales</taxon>
        <taxon>Bacillaceae</taxon>
    </lineage>
</organism>
<gene>
    <name evidence="2" type="ORF">SAMN05518683_102264</name>
</gene>
<dbReference type="RefSeq" id="WP_093335096.1">
    <property type="nucleotide sequence ID" value="NZ_FOXD01000002.1"/>
</dbReference>
<sequence>MFKPIETEPSNTNEKIRFKDGSREVSFELSQLSSGERQQLINRAMTFIGSDESEENPDPINDAEEIHQGIKMENGIPLYQTFLWCKKEGCHNREQHYIAHNKKVYCSKCKTPHLKRKANPAGGNLSRDRFGNYFRADRLVEDSEAKQEKSMTNTSVTNTSEDERESDTTKKLPLQKTTDNHLSSVGEALKKAQQDKEEVAPWTDHQARVKTTCSECNKEINIYWKQGQSKKKYCFDCKQSREVSA</sequence>
<proteinExistence type="predicted"/>
<reference evidence="3" key="1">
    <citation type="submission" date="2016-10" db="EMBL/GenBank/DDBJ databases">
        <authorList>
            <person name="Varghese N."/>
            <person name="Submissions S."/>
        </authorList>
    </citation>
    <scope>NUCLEOTIDE SEQUENCE [LARGE SCALE GENOMIC DNA]</scope>
    <source>
        <strain evidence="3">S7</strain>
    </source>
</reference>
<dbReference type="AlphaFoldDB" id="A0A1I5MKU6"/>
<protein>
    <submittedName>
        <fullName evidence="2">Uncharacterized protein</fullName>
    </submittedName>
</protein>
<dbReference type="STRING" id="1884432.SAMN05518683_102264"/>
<feature type="compositionally biased region" description="Polar residues" evidence="1">
    <location>
        <begin position="150"/>
        <end position="159"/>
    </location>
</feature>
<feature type="region of interest" description="Disordered" evidence="1">
    <location>
        <begin position="141"/>
        <end position="181"/>
    </location>
</feature>